<dbReference type="EMBL" id="CP113520">
    <property type="protein sequence ID" value="WAJ28815.1"/>
    <property type="molecule type" value="Genomic_DNA"/>
</dbReference>
<dbReference type="Proteomes" id="UP001163223">
    <property type="component" value="Chromosome"/>
</dbReference>
<evidence type="ECO:0000313" key="2">
    <source>
        <dbReference type="Proteomes" id="UP001163223"/>
    </source>
</evidence>
<sequence length="146" mass="16139">MTHWRPRQSIRVLAIGLATREGHLLAAEVRNDAGQLTGVRPLGGEIEFGETRDAALIREFREELTCTVAITGPWIAIENLFVHEGVQGHEIVFAAPVRILDRVLPLDAPVAFEDGVPAIARWFALDRLRRGEIALYPTGLAERIGL</sequence>
<reference evidence="1" key="1">
    <citation type="submission" date="2022-11" db="EMBL/GenBank/DDBJ databases">
        <title>beta-Carotene-producing bacterium, Jeongeuplla avenae sp. nov., alleviates the salt stress of Arabidopsis seedlings.</title>
        <authorList>
            <person name="Jiang L."/>
            <person name="Lee J."/>
        </authorList>
    </citation>
    <scope>NUCLEOTIDE SEQUENCE</scope>
    <source>
        <strain evidence="1">DY_R2A_6</strain>
    </source>
</reference>
<proteinExistence type="predicted"/>
<accession>A0ACD4NPP5</accession>
<evidence type="ECO:0000313" key="1">
    <source>
        <dbReference type="EMBL" id="WAJ28815.1"/>
    </source>
</evidence>
<organism evidence="1 2">
    <name type="scientific">Antarcticirhabdus aurantiaca</name>
    <dbReference type="NCBI Taxonomy" id="2606717"/>
    <lineage>
        <taxon>Bacteria</taxon>
        <taxon>Pseudomonadati</taxon>
        <taxon>Pseudomonadota</taxon>
        <taxon>Alphaproteobacteria</taxon>
        <taxon>Hyphomicrobiales</taxon>
        <taxon>Aurantimonadaceae</taxon>
        <taxon>Antarcticirhabdus</taxon>
    </lineage>
</organism>
<keyword evidence="2" id="KW-1185">Reference proteome</keyword>
<name>A0ACD4NPP5_9HYPH</name>
<gene>
    <name evidence="1" type="ORF">OXU80_00745</name>
</gene>
<protein>
    <submittedName>
        <fullName evidence="1">NUDIX domain-containing protein</fullName>
    </submittedName>
</protein>